<reference evidence="2 3" key="1">
    <citation type="submission" date="2019-01" db="EMBL/GenBank/DDBJ databases">
        <title>Draft genome sequences of three monokaryotic isolates of the white-rot basidiomycete fungus Dichomitus squalens.</title>
        <authorList>
            <consortium name="DOE Joint Genome Institute"/>
            <person name="Lopez S.C."/>
            <person name="Andreopoulos B."/>
            <person name="Pangilinan J."/>
            <person name="Lipzen A."/>
            <person name="Riley R."/>
            <person name="Ahrendt S."/>
            <person name="Ng V."/>
            <person name="Barry K."/>
            <person name="Daum C."/>
            <person name="Grigoriev I.V."/>
            <person name="Hilden K.S."/>
            <person name="Makela M.R."/>
            <person name="de Vries R.P."/>
        </authorList>
    </citation>
    <scope>NUCLEOTIDE SEQUENCE [LARGE SCALE GENOMIC DNA]</scope>
    <source>
        <strain evidence="2 3">CBS 464.89</strain>
        <strain evidence="1">OM18370.1</strain>
    </source>
</reference>
<dbReference type="Proteomes" id="UP000292957">
    <property type="component" value="Unassembled WGS sequence"/>
</dbReference>
<accession>A0A4Q9PW97</accession>
<evidence type="ECO:0000313" key="2">
    <source>
        <dbReference type="EMBL" id="TBU58779.1"/>
    </source>
</evidence>
<dbReference type="AlphaFoldDB" id="A0A4Q9PW97"/>
<dbReference type="Proteomes" id="UP000292082">
    <property type="component" value="Unassembled WGS sequence"/>
</dbReference>
<keyword evidence="3" id="KW-1185">Reference proteome</keyword>
<evidence type="ECO:0000313" key="3">
    <source>
        <dbReference type="Proteomes" id="UP000292082"/>
    </source>
</evidence>
<proteinExistence type="predicted"/>
<dbReference type="EMBL" id="ML143396">
    <property type="protein sequence ID" value="TBU32083.1"/>
    <property type="molecule type" value="Genomic_DNA"/>
</dbReference>
<organism evidence="2 3">
    <name type="scientific">Dichomitus squalens</name>
    <dbReference type="NCBI Taxonomy" id="114155"/>
    <lineage>
        <taxon>Eukaryota</taxon>
        <taxon>Fungi</taxon>
        <taxon>Dikarya</taxon>
        <taxon>Basidiomycota</taxon>
        <taxon>Agaricomycotina</taxon>
        <taxon>Agaricomycetes</taxon>
        <taxon>Polyporales</taxon>
        <taxon>Polyporaceae</taxon>
        <taxon>Dichomitus</taxon>
    </lineage>
</organism>
<protein>
    <submittedName>
        <fullName evidence="2">Uncharacterized protein</fullName>
    </submittedName>
</protein>
<name>A0A4Q9PW97_9APHY</name>
<gene>
    <name evidence="2" type="ORF">BD310DRAFT_878416</name>
    <name evidence="1" type="ORF">BD311DRAFT_687751</name>
</gene>
<dbReference type="EMBL" id="ML145121">
    <property type="protein sequence ID" value="TBU58779.1"/>
    <property type="molecule type" value="Genomic_DNA"/>
</dbReference>
<evidence type="ECO:0000313" key="1">
    <source>
        <dbReference type="EMBL" id="TBU32083.1"/>
    </source>
</evidence>
<sequence>MQAQREEVRIDITIHAHQFARAPRARANDLDEHGSCLFRPHTYSEYEGRFAAKEGSRAQSGTDCAGPWGTRSRYAALPAPTGSNSRVLEPLRIRPGEGRGLTRSPGGRIAICRRPYTRTHARTYTQDSIGIGFVRG</sequence>